<accession>A0A420IK26</accession>
<proteinExistence type="predicted"/>
<reference evidence="1 2" key="1">
    <citation type="journal article" date="2018" name="BMC Genomics">
        <title>Comparative genome analyses reveal sequence features reflecting distinct modes of host-adaptation between dicot and monocot powdery mildew.</title>
        <authorList>
            <person name="Wu Y."/>
            <person name="Ma X."/>
            <person name="Pan Z."/>
            <person name="Kale S.D."/>
            <person name="Song Y."/>
            <person name="King H."/>
            <person name="Zhang Q."/>
            <person name="Presley C."/>
            <person name="Deng X."/>
            <person name="Wei C.I."/>
            <person name="Xiao S."/>
        </authorList>
    </citation>
    <scope>NUCLEOTIDE SEQUENCE [LARGE SCALE GENOMIC DNA]</scope>
    <source>
        <strain evidence="1">UCSC1</strain>
    </source>
</reference>
<name>A0A420IK26_9PEZI</name>
<comment type="caution">
    <text evidence="1">The sequence shown here is derived from an EMBL/GenBank/DDBJ whole genome shotgun (WGS) entry which is preliminary data.</text>
</comment>
<gene>
    <name evidence="1" type="ORF">GcC1_082034</name>
</gene>
<dbReference type="AlphaFoldDB" id="A0A420IK26"/>
<dbReference type="EMBL" id="MCBR01008226">
    <property type="protein sequence ID" value="RKF74909.1"/>
    <property type="molecule type" value="Genomic_DNA"/>
</dbReference>
<sequence>MCIRESWIWKRLRKLHLRKNMRCVADLPYKVELHGLITLPPYMESPPNIEAFIESIYPANILIDAHTKSLDSPFKNRLYKRFLGVEVAYQSHDTQELDDITGGWEESVENMWNVNLPLI</sequence>
<evidence type="ECO:0000313" key="2">
    <source>
        <dbReference type="Proteomes" id="UP000285405"/>
    </source>
</evidence>
<protein>
    <submittedName>
        <fullName evidence="1">Uncharacterized protein</fullName>
    </submittedName>
</protein>
<organism evidence="1 2">
    <name type="scientific">Golovinomyces cichoracearum</name>
    <dbReference type="NCBI Taxonomy" id="62708"/>
    <lineage>
        <taxon>Eukaryota</taxon>
        <taxon>Fungi</taxon>
        <taxon>Dikarya</taxon>
        <taxon>Ascomycota</taxon>
        <taxon>Pezizomycotina</taxon>
        <taxon>Leotiomycetes</taxon>
        <taxon>Erysiphales</taxon>
        <taxon>Erysiphaceae</taxon>
        <taxon>Golovinomyces</taxon>
    </lineage>
</organism>
<evidence type="ECO:0000313" key="1">
    <source>
        <dbReference type="EMBL" id="RKF74909.1"/>
    </source>
</evidence>
<dbReference type="Proteomes" id="UP000285405">
    <property type="component" value="Unassembled WGS sequence"/>
</dbReference>